<dbReference type="CDD" id="cd03811">
    <property type="entry name" value="GT4_GT28_WabH-like"/>
    <property type="match status" value="1"/>
</dbReference>
<evidence type="ECO:0000313" key="3">
    <source>
        <dbReference type="EMBL" id="MCQ5120687.1"/>
    </source>
</evidence>
<dbReference type="PANTHER" id="PTHR12526:SF630">
    <property type="entry name" value="GLYCOSYLTRANSFERASE"/>
    <property type="match status" value="1"/>
</dbReference>
<proteinExistence type="predicted"/>
<evidence type="ECO:0000259" key="1">
    <source>
        <dbReference type="Pfam" id="PF00534"/>
    </source>
</evidence>
<name>A0ABT1SHJ1_9FIRM</name>
<dbReference type="InterPro" id="IPR001296">
    <property type="entry name" value="Glyco_trans_1"/>
</dbReference>
<dbReference type="Proteomes" id="UP001524435">
    <property type="component" value="Unassembled WGS sequence"/>
</dbReference>
<evidence type="ECO:0000259" key="2">
    <source>
        <dbReference type="Pfam" id="PF13439"/>
    </source>
</evidence>
<protein>
    <submittedName>
        <fullName evidence="3">Glycosyltransferase</fullName>
    </submittedName>
</protein>
<dbReference type="EMBL" id="JANGCH010000001">
    <property type="protein sequence ID" value="MCQ5120687.1"/>
    <property type="molecule type" value="Genomic_DNA"/>
</dbReference>
<evidence type="ECO:0000313" key="4">
    <source>
        <dbReference type="Proteomes" id="UP001524435"/>
    </source>
</evidence>
<dbReference type="PANTHER" id="PTHR12526">
    <property type="entry name" value="GLYCOSYLTRANSFERASE"/>
    <property type="match status" value="1"/>
</dbReference>
<gene>
    <name evidence="3" type="ORF">NE663_00225</name>
</gene>
<reference evidence="3 4" key="1">
    <citation type="submission" date="2022-06" db="EMBL/GenBank/DDBJ databases">
        <title>Isolation of gut microbiota from human fecal samples.</title>
        <authorList>
            <person name="Pamer E.G."/>
            <person name="Barat B."/>
            <person name="Waligurski E."/>
            <person name="Medina S."/>
            <person name="Paddock L."/>
            <person name="Mostad J."/>
        </authorList>
    </citation>
    <scope>NUCLEOTIDE SEQUENCE [LARGE SCALE GENOMIC DNA]</scope>
    <source>
        <strain evidence="3 4">DFI.6.1</strain>
    </source>
</reference>
<keyword evidence="4" id="KW-1185">Reference proteome</keyword>
<feature type="domain" description="Glycosyltransferase subfamily 4-like N-terminal" evidence="2">
    <location>
        <begin position="14"/>
        <end position="198"/>
    </location>
</feature>
<dbReference type="Pfam" id="PF00534">
    <property type="entry name" value="Glycos_transf_1"/>
    <property type="match status" value="1"/>
</dbReference>
<organism evidence="3 4">
    <name type="scientific">Massilicoli timonensis</name>
    <dbReference type="NCBI Taxonomy" id="2015901"/>
    <lineage>
        <taxon>Bacteria</taxon>
        <taxon>Bacillati</taxon>
        <taxon>Bacillota</taxon>
        <taxon>Erysipelotrichia</taxon>
        <taxon>Erysipelotrichales</taxon>
        <taxon>Erysipelotrichaceae</taxon>
        <taxon>Massilicoli</taxon>
    </lineage>
</organism>
<dbReference type="RefSeq" id="WP_178200077.1">
    <property type="nucleotide sequence ID" value="NZ_CANTYB010000087.1"/>
</dbReference>
<sequence length="391" mass="44376">MKKKVLFVVDERQMGGVSAVLEDLLHLLDHEKFDVDVLVLHDRGDRLQNLPANVRVFFGTPFFRAIDCSLKGALHNGDLGLLVHKLRLIFLMKTGRIAKKIMKERRKLLNSSYDVEVAFKDGFCALFSGYGDTPIKLHWLHSSYRYDDPTAHYTSLFETVLPRFTKIVAVSHQVERQFQEIYHLENKTVVIAPPIDVTKIKQEMAEEPSCELTNTCLQMAAVGRLHPLKGFDRLLDVIALMKREGLMEQVQVHIFGDGEEREQLRQQCKALGLEQEVIWEGACVNVAANLKCFDLLLMPSYAESFGLVMLEAFLCGVPVLATRTAGSEMLMTDDRYGCLCENSREGFANGLRRILRQPALLTKWKAGLKNYQYDHAAIMKQIESLLNGECV</sequence>
<accession>A0ABT1SHJ1</accession>
<comment type="caution">
    <text evidence="3">The sequence shown here is derived from an EMBL/GenBank/DDBJ whole genome shotgun (WGS) entry which is preliminary data.</text>
</comment>
<dbReference type="SUPFAM" id="SSF53756">
    <property type="entry name" value="UDP-Glycosyltransferase/glycogen phosphorylase"/>
    <property type="match status" value="1"/>
</dbReference>
<feature type="domain" description="Glycosyl transferase family 1" evidence="1">
    <location>
        <begin position="219"/>
        <end position="366"/>
    </location>
</feature>
<dbReference type="Gene3D" id="3.40.50.2000">
    <property type="entry name" value="Glycogen Phosphorylase B"/>
    <property type="match status" value="2"/>
</dbReference>
<dbReference type="Pfam" id="PF13439">
    <property type="entry name" value="Glyco_transf_4"/>
    <property type="match status" value="1"/>
</dbReference>
<dbReference type="InterPro" id="IPR028098">
    <property type="entry name" value="Glyco_trans_4-like_N"/>
</dbReference>